<dbReference type="EMBL" id="LSSK01001886">
    <property type="protein sequence ID" value="OMH78589.1"/>
    <property type="molecule type" value="Genomic_DNA"/>
</dbReference>
<accession>A0A1R1PCE4</accession>
<sequence>MPTPQNGTTSYIIADNFALDKMKYDLVCLKDIQREPRPLFKENQNTQKVTNNKFNNGTNNPNISNTKQLTSK</sequence>
<reference evidence="3" key="1">
    <citation type="submission" date="2017-01" db="EMBL/GenBank/DDBJ databases">
        <authorList>
            <person name="Wang Y."/>
            <person name="White M."/>
            <person name="Kvist S."/>
            <person name="Moncalvo J.-M."/>
        </authorList>
    </citation>
    <scope>NUCLEOTIDE SEQUENCE [LARGE SCALE GENOMIC DNA]</scope>
    <source>
        <strain evidence="3">COL-18-3</strain>
    </source>
</reference>
<dbReference type="Proteomes" id="UP000188320">
    <property type="component" value="Unassembled WGS sequence"/>
</dbReference>
<protein>
    <submittedName>
        <fullName evidence="2">Uncharacterized protein</fullName>
    </submittedName>
</protein>
<keyword evidence="3" id="KW-1185">Reference proteome</keyword>
<feature type="region of interest" description="Disordered" evidence="1">
    <location>
        <begin position="40"/>
        <end position="72"/>
    </location>
</feature>
<comment type="caution">
    <text evidence="2">The sequence shown here is derived from an EMBL/GenBank/DDBJ whole genome shotgun (WGS) entry which is preliminary data.</text>
</comment>
<organism evidence="2 3">
    <name type="scientific">Zancudomyces culisetae</name>
    <name type="common">Gut fungus</name>
    <name type="synonym">Smittium culisetae</name>
    <dbReference type="NCBI Taxonomy" id="1213189"/>
    <lineage>
        <taxon>Eukaryota</taxon>
        <taxon>Fungi</taxon>
        <taxon>Fungi incertae sedis</taxon>
        <taxon>Zoopagomycota</taxon>
        <taxon>Kickxellomycotina</taxon>
        <taxon>Harpellomycetes</taxon>
        <taxon>Harpellales</taxon>
        <taxon>Legeriomycetaceae</taxon>
        <taxon>Zancudomyces</taxon>
    </lineage>
</organism>
<proteinExistence type="predicted"/>
<feature type="compositionally biased region" description="Low complexity" evidence="1">
    <location>
        <begin position="51"/>
        <end position="65"/>
    </location>
</feature>
<evidence type="ECO:0000313" key="3">
    <source>
        <dbReference type="Proteomes" id="UP000188320"/>
    </source>
</evidence>
<dbReference type="AlphaFoldDB" id="A0A1R1PCE4"/>
<evidence type="ECO:0000256" key="1">
    <source>
        <dbReference type="SAM" id="MobiDB-lite"/>
    </source>
</evidence>
<evidence type="ECO:0000313" key="2">
    <source>
        <dbReference type="EMBL" id="OMH78589.1"/>
    </source>
</evidence>
<gene>
    <name evidence="2" type="ORF">AX774_g8017</name>
</gene>
<name>A0A1R1PCE4_ZANCU</name>